<feature type="domain" description="Chromosomal replication initiator DnaA C-terminal" evidence="1">
    <location>
        <begin position="54"/>
        <end position="123"/>
    </location>
</feature>
<gene>
    <name evidence="2" type="ORF">C5748_01115</name>
</gene>
<dbReference type="RefSeq" id="WP_105740082.1">
    <property type="nucleotide sequence ID" value="NZ_PVBR01000001.1"/>
</dbReference>
<dbReference type="InterPro" id="IPR013159">
    <property type="entry name" value="DnaA_C"/>
</dbReference>
<proteinExistence type="predicted"/>
<dbReference type="PANTHER" id="PTHR30050:SF4">
    <property type="entry name" value="ATP-BINDING PROTEIN RV3427C IN INSERTION SEQUENCE-RELATED"/>
    <property type="match status" value="1"/>
</dbReference>
<evidence type="ECO:0000313" key="2">
    <source>
        <dbReference type="EMBL" id="PRD45784.1"/>
    </source>
</evidence>
<dbReference type="NCBIfam" id="NF004686">
    <property type="entry name" value="PRK06030.1-1"/>
    <property type="match status" value="1"/>
</dbReference>
<dbReference type="GO" id="GO:0006275">
    <property type="term" value="P:regulation of DNA replication"/>
    <property type="evidence" value="ECO:0007669"/>
    <property type="project" value="InterPro"/>
</dbReference>
<comment type="caution">
    <text evidence="2">The sequence shown here is derived from an EMBL/GenBank/DDBJ whole genome shotgun (WGS) entry which is preliminary data.</text>
</comment>
<name>A0A2S9IZ53_9HYPH</name>
<organism evidence="2 3">
    <name type="scientific">Phyllobacterium phragmitis</name>
    <dbReference type="NCBI Taxonomy" id="2670329"/>
    <lineage>
        <taxon>Bacteria</taxon>
        <taxon>Pseudomonadati</taxon>
        <taxon>Pseudomonadota</taxon>
        <taxon>Alphaproteobacteria</taxon>
        <taxon>Hyphomicrobiales</taxon>
        <taxon>Phyllobacteriaceae</taxon>
        <taxon>Phyllobacterium</taxon>
    </lineage>
</organism>
<dbReference type="CDD" id="cd06571">
    <property type="entry name" value="Bac_DnaA_C"/>
    <property type="match status" value="1"/>
</dbReference>
<dbReference type="EMBL" id="PVBR01000001">
    <property type="protein sequence ID" value="PRD45784.1"/>
    <property type="molecule type" value="Genomic_DNA"/>
</dbReference>
<dbReference type="Proteomes" id="UP000239434">
    <property type="component" value="Unassembled WGS sequence"/>
</dbReference>
<sequence>MSSVLSGVIHTQSEAVDALIAMAVKHGRCVAIDKLSSIEEGRRGRLPRSQTIEICDAFIDILAAYFGVPGHELRSGGRCRREVARVRQIGMYVAHTLFGLTMADVAQGFARDRSTVMHACHLIEDMREDKEFDAILAAFERLSAAAFLGKGRNK</sequence>
<dbReference type="PANTHER" id="PTHR30050">
    <property type="entry name" value="CHROMOSOMAL REPLICATION INITIATOR PROTEIN DNAA"/>
    <property type="match status" value="1"/>
</dbReference>
<reference evidence="2 3" key="1">
    <citation type="submission" date="2018-02" db="EMBL/GenBank/DDBJ databases">
        <title>The draft genome of Phyllobacterium sp. 1N-3.</title>
        <authorList>
            <person name="Liu L."/>
            <person name="Li L."/>
            <person name="Zhang X."/>
            <person name="Wang T."/>
            <person name="Liang L."/>
        </authorList>
    </citation>
    <scope>NUCLEOTIDE SEQUENCE [LARGE SCALE GENOMIC DNA]</scope>
    <source>
        <strain evidence="2 3">1N-3</strain>
    </source>
</reference>
<dbReference type="GO" id="GO:0005524">
    <property type="term" value="F:ATP binding"/>
    <property type="evidence" value="ECO:0007669"/>
    <property type="project" value="InterPro"/>
</dbReference>
<evidence type="ECO:0000313" key="3">
    <source>
        <dbReference type="Proteomes" id="UP000239434"/>
    </source>
</evidence>
<dbReference type="InterPro" id="IPR010921">
    <property type="entry name" value="Trp_repressor/repl_initiator"/>
</dbReference>
<dbReference type="SUPFAM" id="SSF48295">
    <property type="entry name" value="TrpR-like"/>
    <property type="match status" value="1"/>
</dbReference>
<protein>
    <recommendedName>
        <fullName evidence="1">Chromosomal replication initiator DnaA C-terminal domain-containing protein</fullName>
    </recommendedName>
</protein>
<keyword evidence="3" id="KW-1185">Reference proteome</keyword>
<dbReference type="SMART" id="SM00760">
    <property type="entry name" value="Bac_DnaA_C"/>
    <property type="match status" value="1"/>
</dbReference>
<dbReference type="GO" id="GO:0006270">
    <property type="term" value="P:DNA replication initiation"/>
    <property type="evidence" value="ECO:0007669"/>
    <property type="project" value="InterPro"/>
</dbReference>
<dbReference type="Gene3D" id="1.10.1750.10">
    <property type="match status" value="1"/>
</dbReference>
<accession>A0A2S9IZ53</accession>
<dbReference type="Pfam" id="PF08299">
    <property type="entry name" value="Bac_DnaA_C"/>
    <property type="match status" value="1"/>
</dbReference>
<dbReference type="AlphaFoldDB" id="A0A2S9IZ53"/>
<dbReference type="GO" id="GO:0043565">
    <property type="term" value="F:sequence-specific DNA binding"/>
    <property type="evidence" value="ECO:0007669"/>
    <property type="project" value="InterPro"/>
</dbReference>
<evidence type="ECO:0000259" key="1">
    <source>
        <dbReference type="SMART" id="SM00760"/>
    </source>
</evidence>